<dbReference type="PANTHER" id="PTHR45847:SF6">
    <property type="entry name" value="FATTY ACID AMIDE HYDROLASE"/>
    <property type="match status" value="1"/>
</dbReference>
<dbReference type="InterPro" id="IPR023631">
    <property type="entry name" value="Amidase_dom"/>
</dbReference>
<accession>A0AAV4BP54</accession>
<dbReference type="InterPro" id="IPR036928">
    <property type="entry name" value="AS_sf"/>
</dbReference>
<sequence length="302" mass="33996">MGRDVTSLVHFMRAMLGPDIWELEPAVPPMTFNEEMFTSSTPLHIGYFVYNNCATKPVPAVERAVLLAVRTLQALGHTVEEIDIKDFALRALADHLFKILTADRAQAYERLLRYDNSCEPMKAFVAFCKIPDWLRPILARVEEFMGNPLEAATLKARQLRTIPDWFQQALDLQEFQQEFVKYWKTQKLDIVIGPVWPSPANTCENIPKLLGLGSYCSLWNVLNFPAGVVPVTKVTVSDVEKTLDPDVYQAKKKSEKMIQAEARGSEGLPVTVQVAGLPYTEEMVLRVMAELEAAITPKLGEI</sequence>
<evidence type="ECO:0000313" key="3">
    <source>
        <dbReference type="Proteomes" id="UP000735302"/>
    </source>
</evidence>
<dbReference type="SUPFAM" id="SSF75304">
    <property type="entry name" value="Amidase signature (AS) enzymes"/>
    <property type="match status" value="1"/>
</dbReference>
<gene>
    <name evidence="2" type="ORF">PoB_004766200</name>
</gene>
<dbReference type="GO" id="GO:0009062">
    <property type="term" value="P:fatty acid catabolic process"/>
    <property type="evidence" value="ECO:0007669"/>
    <property type="project" value="TreeGrafter"/>
</dbReference>
<keyword evidence="2" id="KW-0378">Hydrolase</keyword>
<proteinExistence type="predicted"/>
<reference evidence="2 3" key="1">
    <citation type="journal article" date="2021" name="Elife">
        <title>Chloroplast acquisition without the gene transfer in kleptoplastic sea slugs, Plakobranchus ocellatus.</title>
        <authorList>
            <person name="Maeda T."/>
            <person name="Takahashi S."/>
            <person name="Yoshida T."/>
            <person name="Shimamura S."/>
            <person name="Takaki Y."/>
            <person name="Nagai Y."/>
            <person name="Toyoda A."/>
            <person name="Suzuki Y."/>
            <person name="Arimoto A."/>
            <person name="Ishii H."/>
            <person name="Satoh N."/>
            <person name="Nishiyama T."/>
            <person name="Hasebe M."/>
            <person name="Maruyama T."/>
            <person name="Minagawa J."/>
            <person name="Obokata J."/>
            <person name="Shigenobu S."/>
        </authorList>
    </citation>
    <scope>NUCLEOTIDE SEQUENCE [LARGE SCALE GENOMIC DNA]</scope>
</reference>
<dbReference type="PANTHER" id="PTHR45847">
    <property type="entry name" value="FATTY ACID AMIDE HYDROLASE"/>
    <property type="match status" value="1"/>
</dbReference>
<protein>
    <submittedName>
        <fullName evidence="2">Fatty-acid amide hydrolase 1-like</fullName>
    </submittedName>
</protein>
<organism evidence="2 3">
    <name type="scientific">Plakobranchus ocellatus</name>
    <dbReference type="NCBI Taxonomy" id="259542"/>
    <lineage>
        <taxon>Eukaryota</taxon>
        <taxon>Metazoa</taxon>
        <taxon>Spiralia</taxon>
        <taxon>Lophotrochozoa</taxon>
        <taxon>Mollusca</taxon>
        <taxon>Gastropoda</taxon>
        <taxon>Heterobranchia</taxon>
        <taxon>Euthyneura</taxon>
        <taxon>Panpulmonata</taxon>
        <taxon>Sacoglossa</taxon>
        <taxon>Placobranchoidea</taxon>
        <taxon>Plakobranchidae</taxon>
        <taxon>Plakobranchus</taxon>
    </lineage>
</organism>
<dbReference type="AlphaFoldDB" id="A0AAV4BP54"/>
<dbReference type="Proteomes" id="UP000735302">
    <property type="component" value="Unassembled WGS sequence"/>
</dbReference>
<name>A0AAV4BP54_9GAST</name>
<dbReference type="GO" id="GO:0004040">
    <property type="term" value="F:amidase activity"/>
    <property type="evidence" value="ECO:0007669"/>
    <property type="project" value="TreeGrafter"/>
</dbReference>
<evidence type="ECO:0000313" key="2">
    <source>
        <dbReference type="EMBL" id="GFO21157.1"/>
    </source>
</evidence>
<dbReference type="GO" id="GO:0017064">
    <property type="term" value="F:fatty acid amide hydrolase activity"/>
    <property type="evidence" value="ECO:0007669"/>
    <property type="project" value="TreeGrafter"/>
</dbReference>
<dbReference type="InterPro" id="IPR052096">
    <property type="entry name" value="Endocannabinoid_amidase"/>
</dbReference>
<keyword evidence="3" id="KW-1185">Reference proteome</keyword>
<evidence type="ECO:0000259" key="1">
    <source>
        <dbReference type="Pfam" id="PF01425"/>
    </source>
</evidence>
<dbReference type="EMBL" id="BLXT01005251">
    <property type="protein sequence ID" value="GFO21157.1"/>
    <property type="molecule type" value="Genomic_DNA"/>
</dbReference>
<comment type="caution">
    <text evidence="2">The sequence shown here is derived from an EMBL/GenBank/DDBJ whole genome shotgun (WGS) entry which is preliminary data.</text>
</comment>
<dbReference type="Gene3D" id="3.90.1300.10">
    <property type="entry name" value="Amidase signature (AS) domain"/>
    <property type="match status" value="1"/>
</dbReference>
<dbReference type="Pfam" id="PF01425">
    <property type="entry name" value="Amidase"/>
    <property type="match status" value="1"/>
</dbReference>
<feature type="domain" description="Amidase" evidence="1">
    <location>
        <begin position="1"/>
        <end position="285"/>
    </location>
</feature>